<accession>A0A1E1VZ18</accession>
<evidence type="ECO:0000259" key="6">
    <source>
        <dbReference type="Pfam" id="PF00151"/>
    </source>
</evidence>
<gene>
    <name evidence="7" type="ORF">g.12886</name>
</gene>
<dbReference type="OrthoDB" id="199913at2759"/>
<dbReference type="GO" id="GO:0017171">
    <property type="term" value="F:serine hydrolase activity"/>
    <property type="evidence" value="ECO:0007669"/>
    <property type="project" value="TreeGrafter"/>
</dbReference>
<dbReference type="InterPro" id="IPR013818">
    <property type="entry name" value="Lipase"/>
</dbReference>
<evidence type="ECO:0000256" key="5">
    <source>
        <dbReference type="SAM" id="SignalP"/>
    </source>
</evidence>
<evidence type="ECO:0000256" key="3">
    <source>
        <dbReference type="ARBA" id="ARBA00022525"/>
    </source>
</evidence>
<proteinExistence type="inferred from homology"/>
<keyword evidence="5" id="KW-0732">Signal</keyword>
<protein>
    <recommendedName>
        <fullName evidence="6">Lipase domain-containing protein</fullName>
    </recommendedName>
</protein>
<dbReference type="SUPFAM" id="SSF53474">
    <property type="entry name" value="alpha/beta-Hydrolases"/>
    <property type="match status" value="1"/>
</dbReference>
<evidence type="ECO:0000256" key="2">
    <source>
        <dbReference type="ARBA" id="ARBA00010701"/>
    </source>
</evidence>
<organism evidence="7">
    <name type="scientific">Pectinophora gossypiella</name>
    <name type="common">Cotton pink bollworm</name>
    <name type="synonym">Depressaria gossypiella</name>
    <dbReference type="NCBI Taxonomy" id="13191"/>
    <lineage>
        <taxon>Eukaryota</taxon>
        <taxon>Metazoa</taxon>
        <taxon>Ecdysozoa</taxon>
        <taxon>Arthropoda</taxon>
        <taxon>Hexapoda</taxon>
        <taxon>Insecta</taxon>
        <taxon>Pterygota</taxon>
        <taxon>Neoptera</taxon>
        <taxon>Endopterygota</taxon>
        <taxon>Lepidoptera</taxon>
        <taxon>Glossata</taxon>
        <taxon>Ditrysia</taxon>
        <taxon>Gelechioidea</taxon>
        <taxon>Gelechiidae</taxon>
        <taxon>Apatetrinae</taxon>
        <taxon>Pectinophora</taxon>
    </lineage>
</organism>
<feature type="signal peptide" evidence="5">
    <location>
        <begin position="1"/>
        <end position="19"/>
    </location>
</feature>
<evidence type="ECO:0000313" key="7">
    <source>
        <dbReference type="EMBL" id="JAT79932.1"/>
    </source>
</evidence>
<reference evidence="7" key="1">
    <citation type="submission" date="2015-09" db="EMBL/GenBank/DDBJ databases">
        <title>De novo assembly of Pectinophora gossypiella (Pink Bollworm) gut transcriptome.</title>
        <authorList>
            <person name="Tassone E.E."/>
        </authorList>
    </citation>
    <scope>NUCLEOTIDE SEQUENCE</scope>
</reference>
<name>A0A1E1VZ18_PECGO</name>
<dbReference type="EMBL" id="GDQN01011122">
    <property type="protein sequence ID" value="JAT79932.1"/>
    <property type="molecule type" value="Transcribed_RNA"/>
</dbReference>
<dbReference type="PANTHER" id="PTHR11610:SF173">
    <property type="entry name" value="LIPASE DOMAIN-CONTAINING PROTEIN-RELATED"/>
    <property type="match status" value="1"/>
</dbReference>
<evidence type="ECO:0000256" key="1">
    <source>
        <dbReference type="ARBA" id="ARBA00004613"/>
    </source>
</evidence>
<comment type="similarity">
    <text evidence="2 4">Belongs to the AB hydrolase superfamily. Lipase family.</text>
</comment>
<dbReference type="Pfam" id="PF00151">
    <property type="entry name" value="Lipase"/>
    <property type="match status" value="1"/>
</dbReference>
<dbReference type="PANTHER" id="PTHR11610">
    <property type="entry name" value="LIPASE"/>
    <property type="match status" value="1"/>
</dbReference>
<keyword evidence="3" id="KW-0964">Secreted</keyword>
<feature type="chain" id="PRO_5009115049" description="Lipase domain-containing protein" evidence="5">
    <location>
        <begin position="20"/>
        <end position="299"/>
    </location>
</feature>
<comment type="subcellular location">
    <subcellularLocation>
        <location evidence="1">Secreted</location>
    </subcellularLocation>
</comment>
<dbReference type="Gene3D" id="3.40.50.1820">
    <property type="entry name" value="alpha/beta hydrolase"/>
    <property type="match status" value="1"/>
</dbReference>
<sequence length="299" mass="31944">MFALAKSLLVVCAAVTASAIELGPQDIVFHVFTRQNPTLSEPLLPTVGSISSTEYFSTSRPTVITIHNFGEDATGNFNAFLIPAHLSSEDVNVIAVDWSRGSALYSQGLSNSRQVGKVIADFINILISPFGYDPSLIRIVGVGLGGHITGIAARQVNGEIPHIIALDPSLIGWSHHPDKLNADDAPVVEVVHATSGTMGYDYPLGDLDFYPNGGNNQVHCGTDDSCSHIFSYAFYAESLTAEVNGGNKFVGTKCEDYEQARALHCDGDRDATFGGTETKTTEAGIYTFITNITPPFARG</sequence>
<feature type="domain" description="Lipase" evidence="6">
    <location>
        <begin position="15"/>
        <end position="279"/>
    </location>
</feature>
<dbReference type="AlphaFoldDB" id="A0A1E1VZ18"/>
<evidence type="ECO:0000256" key="4">
    <source>
        <dbReference type="RuleBase" id="RU004262"/>
    </source>
</evidence>
<dbReference type="GO" id="GO:0005615">
    <property type="term" value="C:extracellular space"/>
    <property type="evidence" value="ECO:0007669"/>
    <property type="project" value="TreeGrafter"/>
</dbReference>
<dbReference type="PRINTS" id="PR00821">
    <property type="entry name" value="TAGLIPASE"/>
</dbReference>
<dbReference type="GO" id="GO:0016042">
    <property type="term" value="P:lipid catabolic process"/>
    <property type="evidence" value="ECO:0007669"/>
    <property type="project" value="TreeGrafter"/>
</dbReference>
<dbReference type="InterPro" id="IPR000734">
    <property type="entry name" value="TAG_lipase"/>
</dbReference>
<dbReference type="GO" id="GO:0016298">
    <property type="term" value="F:lipase activity"/>
    <property type="evidence" value="ECO:0007669"/>
    <property type="project" value="InterPro"/>
</dbReference>
<dbReference type="InterPro" id="IPR029058">
    <property type="entry name" value="AB_hydrolase_fold"/>
</dbReference>